<dbReference type="EMBL" id="JBHSSE010000018">
    <property type="protein sequence ID" value="MFC6202067.1"/>
    <property type="molecule type" value="Genomic_DNA"/>
</dbReference>
<dbReference type="RefSeq" id="WP_137615533.1">
    <property type="nucleotide sequence ID" value="NZ_BJDI01000003.1"/>
</dbReference>
<evidence type="ECO:0000313" key="2">
    <source>
        <dbReference type="EMBL" id="MFC6202067.1"/>
    </source>
</evidence>
<gene>
    <name evidence="2" type="ORF">ACFP1L_09330</name>
</gene>
<name>A0ABW1SKH2_9LACO</name>
<keyword evidence="1" id="KW-0812">Transmembrane</keyword>
<evidence type="ECO:0000256" key="1">
    <source>
        <dbReference type="SAM" id="Phobius"/>
    </source>
</evidence>
<reference evidence="3" key="1">
    <citation type="journal article" date="2019" name="Int. J. Syst. Evol. Microbiol.">
        <title>The Global Catalogue of Microorganisms (GCM) 10K type strain sequencing project: providing services to taxonomists for standard genome sequencing and annotation.</title>
        <authorList>
            <consortium name="The Broad Institute Genomics Platform"/>
            <consortium name="The Broad Institute Genome Sequencing Center for Infectious Disease"/>
            <person name="Wu L."/>
            <person name="Ma J."/>
        </authorList>
    </citation>
    <scope>NUCLEOTIDE SEQUENCE [LARGE SCALE GENOMIC DNA]</scope>
    <source>
        <strain evidence="3">CCM 8930</strain>
    </source>
</reference>
<feature type="transmembrane region" description="Helical" evidence="1">
    <location>
        <begin position="12"/>
        <end position="33"/>
    </location>
</feature>
<accession>A0ABW1SKH2</accession>
<sequence>MLNKWVFGRQISMRPLITSLVVGAAFMLVMLPFFSKIGLQYVLVVGIVAFLLVSMLYFPQYLVLQYGFWQVTSQGIHYYRYNSWSDRVRAIFNPHATPQELLRFDQIKSVSVVVGHKIIESREIIGAPLMAYAPEFYLPWMRTARYLNLKLKNGEEVRLDLSWDYRKHDKSQDYLADMVSYIESNLA</sequence>
<keyword evidence="1" id="KW-0472">Membrane</keyword>
<evidence type="ECO:0000313" key="3">
    <source>
        <dbReference type="Proteomes" id="UP001596171"/>
    </source>
</evidence>
<keyword evidence="1" id="KW-1133">Transmembrane helix</keyword>
<protein>
    <recommendedName>
        <fullName evidence="4">DUF2982 domain-containing protein</fullName>
    </recommendedName>
</protein>
<organism evidence="2 3">
    <name type="scientific">Lactiplantibacillus nangangensis</name>
    <dbReference type="NCBI Taxonomy" id="2559917"/>
    <lineage>
        <taxon>Bacteria</taxon>
        <taxon>Bacillati</taxon>
        <taxon>Bacillota</taxon>
        <taxon>Bacilli</taxon>
        <taxon>Lactobacillales</taxon>
        <taxon>Lactobacillaceae</taxon>
        <taxon>Lactiplantibacillus</taxon>
    </lineage>
</organism>
<comment type="caution">
    <text evidence="2">The sequence shown here is derived from an EMBL/GenBank/DDBJ whole genome shotgun (WGS) entry which is preliminary data.</text>
</comment>
<dbReference type="Proteomes" id="UP001596171">
    <property type="component" value="Unassembled WGS sequence"/>
</dbReference>
<proteinExistence type="predicted"/>
<evidence type="ECO:0008006" key="4">
    <source>
        <dbReference type="Google" id="ProtNLM"/>
    </source>
</evidence>
<keyword evidence="3" id="KW-1185">Reference proteome</keyword>
<feature type="transmembrane region" description="Helical" evidence="1">
    <location>
        <begin position="39"/>
        <end position="58"/>
    </location>
</feature>